<dbReference type="FunFam" id="3.40.50.720:FF:000095">
    <property type="entry name" value="NADP-dependent malic enzyme"/>
    <property type="match status" value="1"/>
</dbReference>
<dbReference type="InterPro" id="IPR045213">
    <property type="entry name" value="Malic_NAD-bd_bact_type"/>
</dbReference>
<dbReference type="GO" id="GO:0016616">
    <property type="term" value="F:oxidoreductase activity, acting on the CH-OH group of donors, NAD or NADP as acceptor"/>
    <property type="evidence" value="ECO:0007669"/>
    <property type="project" value="InterPro"/>
</dbReference>
<name>A0A6C2UT73_9BACT</name>
<dbReference type="AlphaFoldDB" id="A0A6C2UT73"/>
<dbReference type="SUPFAM" id="SSF51735">
    <property type="entry name" value="NAD(P)-binding Rossmann-fold domains"/>
    <property type="match status" value="1"/>
</dbReference>
<dbReference type="PROSITE" id="PS00331">
    <property type="entry name" value="MALIC_ENZYMES"/>
    <property type="match status" value="1"/>
</dbReference>
<dbReference type="GO" id="GO:0051287">
    <property type="term" value="F:NAD binding"/>
    <property type="evidence" value="ECO:0007669"/>
    <property type="project" value="InterPro"/>
</dbReference>
<dbReference type="InterPro" id="IPR036291">
    <property type="entry name" value="NAD(P)-bd_dom_sf"/>
</dbReference>
<dbReference type="SMART" id="SM00919">
    <property type="entry name" value="Malic_M"/>
    <property type="match status" value="1"/>
</dbReference>
<feature type="domain" description="Malic enzyme NAD-binding" evidence="5">
    <location>
        <begin position="238"/>
        <end position="460"/>
    </location>
</feature>
<dbReference type="InterPro" id="IPR015884">
    <property type="entry name" value="Malic_enzyme_CS"/>
</dbReference>
<keyword evidence="3" id="KW-0479">Metal-binding</keyword>
<dbReference type="InterPro" id="IPR051674">
    <property type="entry name" value="Malate_Decarboxylase"/>
</dbReference>
<dbReference type="InterPro" id="IPR046346">
    <property type="entry name" value="Aminoacid_DH-like_N_sf"/>
</dbReference>
<evidence type="ECO:0000256" key="1">
    <source>
        <dbReference type="ARBA" id="ARBA00001936"/>
    </source>
</evidence>
<dbReference type="EMBL" id="CAAHFH010000002">
    <property type="protein sequence ID" value="VGO22096.1"/>
    <property type="molecule type" value="Genomic_DNA"/>
</dbReference>
<dbReference type="Pfam" id="PF00390">
    <property type="entry name" value="malic"/>
    <property type="match status" value="1"/>
</dbReference>
<dbReference type="GO" id="GO:0004470">
    <property type="term" value="F:malic enzyme activity"/>
    <property type="evidence" value="ECO:0007669"/>
    <property type="project" value="InterPro"/>
</dbReference>
<proteinExistence type="predicted"/>
<keyword evidence="8" id="KW-1185">Reference proteome</keyword>
<dbReference type="InterPro" id="IPR012301">
    <property type="entry name" value="Malic_N_dom"/>
</dbReference>
<accession>A0A6C2UT73</accession>
<dbReference type="InterPro" id="IPR037062">
    <property type="entry name" value="Malic_N_dom_sf"/>
</dbReference>
<dbReference type="SMART" id="SM01274">
    <property type="entry name" value="malic"/>
    <property type="match status" value="1"/>
</dbReference>
<dbReference type="PANTHER" id="PTHR43237">
    <property type="entry name" value="NADP-DEPENDENT MALIC ENZYME"/>
    <property type="match status" value="1"/>
</dbReference>
<dbReference type="CDD" id="cd05311">
    <property type="entry name" value="NAD_bind_2_malic_enz"/>
    <property type="match status" value="1"/>
</dbReference>
<dbReference type="GO" id="GO:0046872">
    <property type="term" value="F:metal ion binding"/>
    <property type="evidence" value="ECO:0007669"/>
    <property type="project" value="UniProtKB-KW"/>
</dbReference>
<dbReference type="InterPro" id="IPR012302">
    <property type="entry name" value="Malic_NAD-bd"/>
</dbReference>
<dbReference type="Proteomes" id="UP000346198">
    <property type="component" value="Unassembled WGS sequence"/>
</dbReference>
<evidence type="ECO:0000256" key="2">
    <source>
        <dbReference type="ARBA" id="ARBA00001946"/>
    </source>
</evidence>
<sequence length="479" mass="51511">MRINPSPSYSILVRLQIPREPGIIGRISAAIGEAGGIIDTIDLVSRTEQASVRDILIEASSCAHQREIIQALEKVDNVYLLSAEDLTFKYHIGGKLETGCKLSFAKPEVLAIAYTPGVARVCTAIHKNKALANNLTIKRNTVAVVSDGTAVLGLGDIGPEAAMPVMEGKCQLFKEFGGIDAFPICLDTQDPEEIIRTVKLLAPTFGGINLEDISSPRCFEIEERLKAEMDIPVFHDDQHGTAVVLLAALFNALKIVDKKIEDLKIVICGIGAAGTACANIMLEAGAKNIVGYDLGGAVYKGRSGDHEHLQAFAEKTNPEMEQGPLSEGIKGADLFIGLSAPGVLKQDDVKNMAADPIIFAMANPVPEIMPETAQPYARIMATGRSDYPNQINNVLCFPGIFKGALRCNASAINEEMKIVAAHAIADLIPADELNEQNIIPSVFNENVVEAVAQEVERVARESGLARERADDASLYKMEI</sequence>
<dbReference type="Pfam" id="PF03949">
    <property type="entry name" value="Malic_M"/>
    <property type="match status" value="1"/>
</dbReference>
<dbReference type="Gene3D" id="3.40.50.720">
    <property type="entry name" value="NAD(P)-binding Rossmann-like Domain"/>
    <property type="match status" value="1"/>
</dbReference>
<comment type="cofactor">
    <cofactor evidence="1">
        <name>Mn(2+)</name>
        <dbReference type="ChEBI" id="CHEBI:29035"/>
    </cofactor>
</comment>
<evidence type="ECO:0000313" key="7">
    <source>
        <dbReference type="EMBL" id="VGO22096.1"/>
    </source>
</evidence>
<evidence type="ECO:0000256" key="4">
    <source>
        <dbReference type="ARBA" id="ARBA00023002"/>
    </source>
</evidence>
<feature type="domain" description="Malic enzyme N-terminal" evidence="6">
    <location>
        <begin position="93"/>
        <end position="226"/>
    </location>
</feature>
<organism evidence="7 8">
    <name type="scientific">Pontiella sulfatireligans</name>
    <dbReference type="NCBI Taxonomy" id="2750658"/>
    <lineage>
        <taxon>Bacteria</taxon>
        <taxon>Pseudomonadati</taxon>
        <taxon>Kiritimatiellota</taxon>
        <taxon>Kiritimatiellia</taxon>
        <taxon>Kiritimatiellales</taxon>
        <taxon>Pontiellaceae</taxon>
        <taxon>Pontiella</taxon>
    </lineage>
</organism>
<comment type="cofactor">
    <cofactor evidence="2">
        <name>Mg(2+)</name>
        <dbReference type="ChEBI" id="CHEBI:18420"/>
    </cofactor>
</comment>
<evidence type="ECO:0000256" key="3">
    <source>
        <dbReference type="ARBA" id="ARBA00022723"/>
    </source>
</evidence>
<dbReference type="RefSeq" id="WP_136063505.1">
    <property type="nucleotide sequence ID" value="NZ_CAAHFH010000002.1"/>
</dbReference>
<protein>
    <submittedName>
        <fullName evidence="7">NAD-dependent malic enzyme</fullName>
    </submittedName>
</protein>
<gene>
    <name evidence="7" type="ORF">SCARR_04177</name>
</gene>
<dbReference type="SUPFAM" id="SSF53223">
    <property type="entry name" value="Aminoacid dehydrogenase-like, N-terminal domain"/>
    <property type="match status" value="1"/>
</dbReference>
<evidence type="ECO:0000313" key="8">
    <source>
        <dbReference type="Proteomes" id="UP000346198"/>
    </source>
</evidence>
<dbReference type="PANTHER" id="PTHR43237:SF4">
    <property type="entry name" value="NADP-DEPENDENT MALIC ENZYME"/>
    <property type="match status" value="1"/>
</dbReference>
<keyword evidence="4" id="KW-0560">Oxidoreductase</keyword>
<dbReference type="Gene3D" id="3.40.50.10380">
    <property type="entry name" value="Malic enzyme, N-terminal domain"/>
    <property type="match status" value="1"/>
</dbReference>
<evidence type="ECO:0000259" key="6">
    <source>
        <dbReference type="SMART" id="SM01274"/>
    </source>
</evidence>
<reference evidence="7 8" key="1">
    <citation type="submission" date="2019-04" db="EMBL/GenBank/DDBJ databases">
        <authorList>
            <person name="Van Vliet M D."/>
        </authorList>
    </citation>
    <scope>NUCLEOTIDE SEQUENCE [LARGE SCALE GENOMIC DNA]</scope>
    <source>
        <strain evidence="7 8">F21</strain>
    </source>
</reference>
<evidence type="ECO:0000259" key="5">
    <source>
        <dbReference type="SMART" id="SM00919"/>
    </source>
</evidence>